<gene>
    <name evidence="1" type="ORF">N7530_010879</name>
</gene>
<sequence>MLTVAKRRKRTFKNSPLIIKIFTTIYKRYVIVHKRTIIIYILSTDSDYIPLRSLPVIDNATRLIKRIILKTKSDTFYKLTTFYKRIKLLISRYPSI</sequence>
<accession>A0A9W9WG36</accession>
<comment type="caution">
    <text evidence="1">The sequence shown here is derived from an EMBL/GenBank/DDBJ whole genome shotgun (WGS) entry which is preliminary data.</text>
</comment>
<protein>
    <submittedName>
        <fullName evidence="1">Uncharacterized protein</fullName>
    </submittedName>
</protein>
<keyword evidence="2" id="KW-1185">Reference proteome</keyword>
<dbReference type="Proteomes" id="UP001147760">
    <property type="component" value="Unassembled WGS sequence"/>
</dbReference>
<evidence type="ECO:0000313" key="1">
    <source>
        <dbReference type="EMBL" id="KAJ5458935.1"/>
    </source>
</evidence>
<reference evidence="1" key="1">
    <citation type="submission" date="2022-12" db="EMBL/GenBank/DDBJ databases">
        <authorList>
            <person name="Petersen C."/>
        </authorList>
    </citation>
    <scope>NUCLEOTIDE SEQUENCE</scope>
    <source>
        <strain evidence="1">IBT 17660</strain>
    </source>
</reference>
<organism evidence="1 2">
    <name type="scientific">Penicillium desertorum</name>
    <dbReference type="NCBI Taxonomy" id="1303715"/>
    <lineage>
        <taxon>Eukaryota</taxon>
        <taxon>Fungi</taxon>
        <taxon>Dikarya</taxon>
        <taxon>Ascomycota</taxon>
        <taxon>Pezizomycotina</taxon>
        <taxon>Eurotiomycetes</taxon>
        <taxon>Eurotiomycetidae</taxon>
        <taxon>Eurotiales</taxon>
        <taxon>Aspergillaceae</taxon>
        <taxon>Penicillium</taxon>
    </lineage>
</organism>
<proteinExistence type="predicted"/>
<dbReference type="EMBL" id="JAPWDO010000008">
    <property type="protein sequence ID" value="KAJ5458935.1"/>
    <property type="molecule type" value="Genomic_DNA"/>
</dbReference>
<evidence type="ECO:0000313" key="2">
    <source>
        <dbReference type="Proteomes" id="UP001147760"/>
    </source>
</evidence>
<name>A0A9W9WG36_9EURO</name>
<dbReference type="AlphaFoldDB" id="A0A9W9WG36"/>
<reference evidence="1" key="2">
    <citation type="journal article" date="2023" name="IMA Fungus">
        <title>Comparative genomic study of the Penicillium genus elucidates a diverse pangenome and 15 lateral gene transfer events.</title>
        <authorList>
            <person name="Petersen C."/>
            <person name="Sorensen T."/>
            <person name="Nielsen M.R."/>
            <person name="Sondergaard T.E."/>
            <person name="Sorensen J.L."/>
            <person name="Fitzpatrick D.A."/>
            <person name="Frisvad J.C."/>
            <person name="Nielsen K.L."/>
        </authorList>
    </citation>
    <scope>NUCLEOTIDE SEQUENCE</scope>
    <source>
        <strain evidence="1">IBT 17660</strain>
    </source>
</reference>